<dbReference type="RefSeq" id="XP_056069355.1">
    <property type="nucleotide sequence ID" value="XM_056217799.1"/>
</dbReference>
<comment type="caution">
    <text evidence="1">The sequence shown here is derived from an EMBL/GenBank/DDBJ whole genome shotgun (WGS) entry which is preliminary data.</text>
</comment>
<dbReference type="GeneID" id="80912576"/>
<name>A0A9W8XHF1_9PLEO</name>
<dbReference type="AlphaFoldDB" id="A0A9W8XHF1"/>
<dbReference type="EMBL" id="JAPEUX010000006">
    <property type="protein sequence ID" value="KAJ4350425.1"/>
    <property type="molecule type" value="Genomic_DNA"/>
</dbReference>
<reference evidence="1" key="1">
    <citation type="submission" date="2022-10" db="EMBL/GenBank/DDBJ databases">
        <title>Tapping the CABI collections for fungal endophytes: first genome assemblies for Collariella, Neodidymelliopsis, Ascochyta clinopodiicola, Didymella pomorum, Didymosphaeria variabile, Neocosmospora piperis and Neocucurbitaria cava.</title>
        <authorList>
            <person name="Hill R."/>
        </authorList>
    </citation>
    <scope>NUCLEOTIDE SEQUENCE</scope>
    <source>
        <strain evidence="1">IMI 356815</strain>
    </source>
</reference>
<proteinExistence type="predicted"/>
<evidence type="ECO:0000313" key="1">
    <source>
        <dbReference type="EMBL" id="KAJ4350425.1"/>
    </source>
</evidence>
<sequence length="245" mass="27622">MSTTTDHFPFLQLPGELRNQIYREVLRLKEPTNEFLSSSLLRTPNSSTKGTFTTAWTLSQHRMVVVVLCDLAAYAQVFYPAPKAAKLGSTQHVQLDTTFVSTKHHALLAVEGLDARFLDQGIALLPLLHALDYTHGVELDFGPWASYERELDIVHLLHNSWATWRADITTLGILDMHLRTAYSAGDSYILFKHHPRSSNSISLTLRCTPTAHTSEKKRVRDLCAWVWKSGLARTCERDGVFGFQA</sequence>
<dbReference type="Proteomes" id="UP001140513">
    <property type="component" value="Unassembled WGS sequence"/>
</dbReference>
<evidence type="ECO:0000313" key="2">
    <source>
        <dbReference type="Proteomes" id="UP001140513"/>
    </source>
</evidence>
<protein>
    <submittedName>
        <fullName evidence="1">Uncharacterized protein</fullName>
    </submittedName>
</protein>
<organism evidence="1 2">
    <name type="scientific">Didymosphaeria variabile</name>
    <dbReference type="NCBI Taxonomy" id="1932322"/>
    <lineage>
        <taxon>Eukaryota</taxon>
        <taxon>Fungi</taxon>
        <taxon>Dikarya</taxon>
        <taxon>Ascomycota</taxon>
        <taxon>Pezizomycotina</taxon>
        <taxon>Dothideomycetes</taxon>
        <taxon>Pleosporomycetidae</taxon>
        <taxon>Pleosporales</taxon>
        <taxon>Massarineae</taxon>
        <taxon>Didymosphaeriaceae</taxon>
        <taxon>Didymosphaeria</taxon>
    </lineage>
</organism>
<keyword evidence="2" id="KW-1185">Reference proteome</keyword>
<gene>
    <name evidence="1" type="ORF">N0V89_009046</name>
</gene>
<accession>A0A9W8XHF1</accession>
<dbReference type="OrthoDB" id="3801080at2759"/>